<keyword evidence="1" id="KW-0863">Zinc-finger</keyword>
<reference evidence="4" key="1">
    <citation type="journal article" date="2019" name="Sci. Rep.">
        <title>Draft genome of Tanacetum cinerariifolium, the natural source of mosquito coil.</title>
        <authorList>
            <person name="Yamashiro T."/>
            <person name="Shiraishi A."/>
            <person name="Satake H."/>
            <person name="Nakayama K."/>
        </authorList>
    </citation>
    <scope>NUCLEOTIDE SEQUENCE</scope>
</reference>
<dbReference type="GO" id="GO:0003676">
    <property type="term" value="F:nucleic acid binding"/>
    <property type="evidence" value="ECO:0007669"/>
    <property type="project" value="InterPro"/>
</dbReference>
<feature type="region of interest" description="Disordered" evidence="2">
    <location>
        <begin position="55"/>
        <end position="108"/>
    </location>
</feature>
<dbReference type="GO" id="GO:0008270">
    <property type="term" value="F:zinc ion binding"/>
    <property type="evidence" value="ECO:0007669"/>
    <property type="project" value="UniProtKB-KW"/>
</dbReference>
<organism evidence="4">
    <name type="scientific">Tanacetum cinerariifolium</name>
    <name type="common">Dalmatian daisy</name>
    <name type="synonym">Chrysanthemum cinerariifolium</name>
    <dbReference type="NCBI Taxonomy" id="118510"/>
    <lineage>
        <taxon>Eukaryota</taxon>
        <taxon>Viridiplantae</taxon>
        <taxon>Streptophyta</taxon>
        <taxon>Embryophyta</taxon>
        <taxon>Tracheophyta</taxon>
        <taxon>Spermatophyta</taxon>
        <taxon>Magnoliopsida</taxon>
        <taxon>eudicotyledons</taxon>
        <taxon>Gunneridae</taxon>
        <taxon>Pentapetalae</taxon>
        <taxon>asterids</taxon>
        <taxon>campanulids</taxon>
        <taxon>Asterales</taxon>
        <taxon>Asteraceae</taxon>
        <taxon>Asteroideae</taxon>
        <taxon>Anthemideae</taxon>
        <taxon>Anthemidinae</taxon>
        <taxon>Tanacetum</taxon>
    </lineage>
</organism>
<protein>
    <recommendedName>
        <fullName evidence="3">CCHC-type domain-containing protein</fullName>
    </recommendedName>
</protein>
<evidence type="ECO:0000313" key="4">
    <source>
        <dbReference type="EMBL" id="GFD20250.1"/>
    </source>
</evidence>
<name>A0A699UCM4_TANCI</name>
<feature type="compositionally biased region" description="Polar residues" evidence="2">
    <location>
        <begin position="87"/>
        <end position="99"/>
    </location>
</feature>
<keyword evidence="1" id="KW-0479">Metal-binding</keyword>
<gene>
    <name evidence="4" type="ORF">Tci_892219</name>
</gene>
<comment type="caution">
    <text evidence="4">The sequence shown here is derived from an EMBL/GenBank/DDBJ whole genome shotgun (WGS) entry which is preliminary data.</text>
</comment>
<evidence type="ECO:0000256" key="1">
    <source>
        <dbReference type="PROSITE-ProRule" id="PRU00047"/>
    </source>
</evidence>
<feature type="compositionally biased region" description="Basic and acidic residues" evidence="2">
    <location>
        <begin position="1"/>
        <end position="10"/>
    </location>
</feature>
<sequence length="167" mass="18733">NLADESDSKPSEYASCESDSSVETTTSMHAPVDNVPKVFCEPKVWSDALIIEEYESDSDDDSVSNVQENKEKPSFAFTDSVKHVKPSSENVKETSTPNHSPKIKKHDRNCHTRKGLGYAFTRKACFVCGRISHLIRDCDFHEKRMAKQAALTKSKNKVTGQRVNRPV</sequence>
<dbReference type="InterPro" id="IPR001878">
    <property type="entry name" value="Znf_CCHC"/>
</dbReference>
<feature type="domain" description="CCHC-type" evidence="3">
    <location>
        <begin position="125"/>
        <end position="138"/>
    </location>
</feature>
<feature type="non-terminal residue" evidence="4">
    <location>
        <position position="1"/>
    </location>
</feature>
<accession>A0A699UCM4</accession>
<proteinExistence type="predicted"/>
<evidence type="ECO:0000256" key="2">
    <source>
        <dbReference type="SAM" id="MobiDB-lite"/>
    </source>
</evidence>
<feature type="region of interest" description="Disordered" evidence="2">
    <location>
        <begin position="1"/>
        <end position="33"/>
    </location>
</feature>
<keyword evidence="1" id="KW-0862">Zinc</keyword>
<dbReference type="AlphaFoldDB" id="A0A699UCM4"/>
<dbReference type="EMBL" id="BKCJ011320713">
    <property type="protein sequence ID" value="GFD20250.1"/>
    <property type="molecule type" value="Genomic_DNA"/>
</dbReference>
<dbReference type="PROSITE" id="PS50158">
    <property type="entry name" value="ZF_CCHC"/>
    <property type="match status" value="1"/>
</dbReference>
<feature type="compositionally biased region" description="Polar residues" evidence="2">
    <location>
        <begin position="17"/>
        <end position="28"/>
    </location>
</feature>
<evidence type="ECO:0000259" key="3">
    <source>
        <dbReference type="PROSITE" id="PS50158"/>
    </source>
</evidence>